<accession>A0A1U9K9H9</accession>
<organism evidence="5 6">
    <name type="scientific">Novibacillus thermophilus</name>
    <dbReference type="NCBI Taxonomy" id="1471761"/>
    <lineage>
        <taxon>Bacteria</taxon>
        <taxon>Bacillati</taxon>
        <taxon>Bacillota</taxon>
        <taxon>Bacilli</taxon>
        <taxon>Bacillales</taxon>
        <taxon>Thermoactinomycetaceae</taxon>
        <taxon>Novibacillus</taxon>
    </lineage>
</organism>
<dbReference type="SUPFAM" id="SSF53218">
    <property type="entry name" value="Molybdenum cofactor biosynthesis proteins"/>
    <property type="match status" value="1"/>
</dbReference>
<dbReference type="EMBL" id="CP019699">
    <property type="protein sequence ID" value="AQS56684.1"/>
    <property type="molecule type" value="Genomic_DNA"/>
</dbReference>
<evidence type="ECO:0000256" key="3">
    <source>
        <dbReference type="ARBA" id="ARBA00023150"/>
    </source>
</evidence>
<dbReference type="KEGG" id="ntr:B0W44_13910"/>
<feature type="domain" description="MoaB/Mog" evidence="4">
    <location>
        <begin position="8"/>
        <end position="152"/>
    </location>
</feature>
<comment type="function">
    <text evidence="1">May be involved in the biosynthesis of molybdopterin.</text>
</comment>
<dbReference type="PANTHER" id="PTHR43764:SF1">
    <property type="entry name" value="MOLYBDOPTERIN MOLYBDOTRANSFERASE"/>
    <property type="match status" value="1"/>
</dbReference>
<dbReference type="Gene3D" id="3.40.980.10">
    <property type="entry name" value="MoaB/Mog-like domain"/>
    <property type="match status" value="1"/>
</dbReference>
<dbReference type="InterPro" id="IPR008284">
    <property type="entry name" value="MoCF_biosynth_CS"/>
</dbReference>
<evidence type="ECO:0000256" key="2">
    <source>
        <dbReference type="ARBA" id="ARBA00005046"/>
    </source>
</evidence>
<dbReference type="Proteomes" id="UP000188603">
    <property type="component" value="Chromosome"/>
</dbReference>
<dbReference type="InterPro" id="IPR001453">
    <property type="entry name" value="MoaB/Mog_dom"/>
</dbReference>
<comment type="pathway">
    <text evidence="2">Cofactor biosynthesis; molybdopterin biosynthesis.</text>
</comment>
<dbReference type="Pfam" id="PF00994">
    <property type="entry name" value="MoCF_biosynth"/>
    <property type="match status" value="1"/>
</dbReference>
<evidence type="ECO:0000313" key="5">
    <source>
        <dbReference type="EMBL" id="AQS56684.1"/>
    </source>
</evidence>
<dbReference type="AlphaFoldDB" id="A0A1U9K9H9"/>
<dbReference type="RefSeq" id="WP_077720547.1">
    <property type="nucleotide sequence ID" value="NZ_CP019699.1"/>
</dbReference>
<keyword evidence="3" id="KW-0501">Molybdenum cofactor biosynthesis</keyword>
<dbReference type="SMART" id="SM00852">
    <property type="entry name" value="MoCF_biosynth"/>
    <property type="match status" value="1"/>
</dbReference>
<dbReference type="InterPro" id="IPR051920">
    <property type="entry name" value="MPT_Adenylyltrnsfr/MoaC-Rel"/>
</dbReference>
<protein>
    <submittedName>
        <fullName evidence="5">Molybdenum cofactor biosynthesis protein</fullName>
    </submittedName>
</protein>
<dbReference type="STRING" id="1471761.B0W44_13910"/>
<name>A0A1U9K9H9_9BACL</name>
<dbReference type="UniPathway" id="UPA00344"/>
<dbReference type="InterPro" id="IPR036425">
    <property type="entry name" value="MoaB/Mog-like_dom_sf"/>
</dbReference>
<evidence type="ECO:0000259" key="4">
    <source>
        <dbReference type="SMART" id="SM00852"/>
    </source>
</evidence>
<keyword evidence="6" id="KW-1185">Reference proteome</keyword>
<dbReference type="PROSITE" id="PS01078">
    <property type="entry name" value="MOCF_BIOSYNTHESIS_1"/>
    <property type="match status" value="1"/>
</dbReference>
<evidence type="ECO:0000313" key="6">
    <source>
        <dbReference type="Proteomes" id="UP000188603"/>
    </source>
</evidence>
<dbReference type="GO" id="GO:0006777">
    <property type="term" value="P:Mo-molybdopterin cofactor biosynthetic process"/>
    <property type="evidence" value="ECO:0007669"/>
    <property type="project" value="UniProtKB-KW"/>
</dbReference>
<dbReference type="OrthoDB" id="9784492at2"/>
<reference evidence="5 6" key="1">
    <citation type="journal article" date="2015" name="Int. J. Syst. Evol. Microbiol.">
        <title>Novibacillus thermophilus gen. nov., sp. nov., a Gram-staining-negative and moderately thermophilic member of the family Thermoactinomycetaceae.</title>
        <authorList>
            <person name="Yang G."/>
            <person name="Chen J."/>
            <person name="Zhou S."/>
        </authorList>
    </citation>
    <scope>NUCLEOTIDE SEQUENCE [LARGE SCALE GENOMIC DNA]</scope>
    <source>
        <strain evidence="5 6">SG-1</strain>
    </source>
</reference>
<dbReference type="NCBIfam" id="TIGR00177">
    <property type="entry name" value="molyb_syn"/>
    <property type="match status" value="1"/>
</dbReference>
<gene>
    <name evidence="5" type="ORF">B0W44_13910</name>
</gene>
<dbReference type="CDD" id="cd00886">
    <property type="entry name" value="MogA_MoaB"/>
    <property type="match status" value="1"/>
</dbReference>
<proteinExistence type="predicted"/>
<dbReference type="PANTHER" id="PTHR43764">
    <property type="entry name" value="MOLYBDENUM COFACTOR BIOSYNTHESIS"/>
    <property type="match status" value="1"/>
</dbReference>
<sequence>MSHVWRVGVVTVSDRCAKGERKDEAGPLLKERVKRMDGEVSEYTVVPDEVDAIERTLITLADAEQCDLVITTGGTGFALRDVTPEATKRVIRRNVPGIPEMMRMETRKKTIMSALSRSVAGIRGRTLIVNFPGNPQAIEECFDVIEPLLPHALHLLRQNVDHDVSENATRTDG</sequence>
<evidence type="ECO:0000256" key="1">
    <source>
        <dbReference type="ARBA" id="ARBA00003487"/>
    </source>
</evidence>